<dbReference type="EMBL" id="CM039170">
    <property type="protein sequence ID" value="KAH9801003.1"/>
    <property type="molecule type" value="Genomic_DNA"/>
</dbReference>
<gene>
    <name evidence="1" type="ORF">KPL71_000860</name>
</gene>
<comment type="caution">
    <text evidence="1">The sequence shown here is derived from an EMBL/GenBank/DDBJ whole genome shotgun (WGS) entry which is preliminary data.</text>
</comment>
<protein>
    <submittedName>
        <fullName evidence="1">Uncharacterized protein</fullName>
    </submittedName>
</protein>
<reference evidence="2" key="1">
    <citation type="journal article" date="2023" name="Hortic. Res.">
        <title>A chromosome-level phased genome enabling allele-level studies in sweet orange: a case study on citrus Huanglongbing tolerance.</title>
        <authorList>
            <person name="Wu B."/>
            <person name="Yu Q."/>
            <person name="Deng Z."/>
            <person name="Duan Y."/>
            <person name="Luo F."/>
            <person name="Gmitter F. Jr."/>
        </authorList>
    </citation>
    <scope>NUCLEOTIDE SEQUENCE [LARGE SCALE GENOMIC DNA]</scope>
    <source>
        <strain evidence="2">cv. Valencia</strain>
    </source>
</reference>
<organism evidence="1 2">
    <name type="scientific">Citrus sinensis</name>
    <name type="common">Sweet orange</name>
    <name type="synonym">Citrus aurantium var. sinensis</name>
    <dbReference type="NCBI Taxonomy" id="2711"/>
    <lineage>
        <taxon>Eukaryota</taxon>
        <taxon>Viridiplantae</taxon>
        <taxon>Streptophyta</taxon>
        <taxon>Embryophyta</taxon>
        <taxon>Tracheophyta</taxon>
        <taxon>Spermatophyta</taxon>
        <taxon>Magnoliopsida</taxon>
        <taxon>eudicotyledons</taxon>
        <taxon>Gunneridae</taxon>
        <taxon>Pentapetalae</taxon>
        <taxon>rosids</taxon>
        <taxon>malvids</taxon>
        <taxon>Sapindales</taxon>
        <taxon>Rutaceae</taxon>
        <taxon>Aurantioideae</taxon>
        <taxon>Citrus</taxon>
    </lineage>
</organism>
<evidence type="ECO:0000313" key="2">
    <source>
        <dbReference type="Proteomes" id="UP000829398"/>
    </source>
</evidence>
<dbReference type="Proteomes" id="UP000829398">
    <property type="component" value="Chromosome 1"/>
</dbReference>
<evidence type="ECO:0000313" key="1">
    <source>
        <dbReference type="EMBL" id="KAH9801003.1"/>
    </source>
</evidence>
<sequence length="300" mass="32681">MLEKILTFEAAWLDEMHNSSAALCSRLSNEASMVKSLVADIVSLLVQTTSAITIVMVMGRGGASIRLEPLTILCFYTRKVVLSSISTNFVKAQNHSAQIAVEAVINYRIVTTFRSVGKVLQIFNEAQEEPRKQARKKSWLAGNGLGSAQCLAYMSWALHFWYGGALVQKGQISTGDVFKTFFILVGTGKVIAEAGSMTSDLAEGSTAIATVLKILERQSLIPGSSQQGTSVGLVGKSGCGKSTVIGLIQRFYDVERGSVRVDGVGTESTWHWLAKSWWYIPTADVTTLSLESLTLRKMKW</sequence>
<accession>A0ACB8NS58</accession>
<proteinExistence type="predicted"/>
<name>A0ACB8NS58_CITSI</name>
<keyword evidence="2" id="KW-1185">Reference proteome</keyword>